<dbReference type="OrthoDB" id="143110at2"/>
<reference evidence="4 5" key="1">
    <citation type="submission" date="2018-05" db="EMBL/GenBank/DDBJ databases">
        <title>Genetic diversity of glacier-inhabiting Cryobacterium bacteria in China and description of Cryobacterium mengkeensis sp. nov. and Arthrobacter glacialis sp. nov.</title>
        <authorList>
            <person name="Liu Q."/>
            <person name="Xin Y.-H."/>
        </authorList>
    </citation>
    <scope>NUCLEOTIDE SEQUENCE [LARGE SCALE GENOMIC DNA]</scope>
    <source>
        <strain evidence="4 5">LI2</strain>
    </source>
</reference>
<dbReference type="InterPro" id="IPR016181">
    <property type="entry name" value="Acyl_CoA_acyltransferase"/>
</dbReference>
<evidence type="ECO:0000256" key="1">
    <source>
        <dbReference type="ARBA" id="ARBA00022679"/>
    </source>
</evidence>
<comment type="caution">
    <text evidence="4">The sequence shown here is derived from an EMBL/GenBank/DDBJ whole genome shotgun (WGS) entry which is preliminary data.</text>
</comment>
<dbReference type="PANTHER" id="PTHR43877">
    <property type="entry name" value="AMINOALKYLPHOSPHONATE N-ACETYLTRANSFERASE-RELATED-RELATED"/>
    <property type="match status" value="1"/>
</dbReference>
<keyword evidence="1 4" id="KW-0808">Transferase</keyword>
<dbReference type="EMBL" id="QJVD01000010">
    <property type="protein sequence ID" value="PYI67286.1"/>
    <property type="molecule type" value="Genomic_DNA"/>
</dbReference>
<dbReference type="InterPro" id="IPR050832">
    <property type="entry name" value="Bact_Acetyltransf"/>
</dbReference>
<evidence type="ECO:0000313" key="5">
    <source>
        <dbReference type="Proteomes" id="UP000247832"/>
    </source>
</evidence>
<accession>A0A2V5LY02</accession>
<gene>
    <name evidence="4" type="ORF">CVV68_11165</name>
</gene>
<keyword evidence="2" id="KW-0012">Acyltransferase</keyword>
<keyword evidence="5" id="KW-1185">Reference proteome</keyword>
<protein>
    <submittedName>
        <fullName evidence="4">GNAT family N-acetyltransferase</fullName>
    </submittedName>
</protein>
<dbReference type="Proteomes" id="UP000247832">
    <property type="component" value="Unassembled WGS sequence"/>
</dbReference>
<proteinExistence type="predicted"/>
<dbReference type="PROSITE" id="PS51186">
    <property type="entry name" value="GNAT"/>
    <property type="match status" value="1"/>
</dbReference>
<evidence type="ECO:0000256" key="2">
    <source>
        <dbReference type="ARBA" id="ARBA00023315"/>
    </source>
</evidence>
<name>A0A2V5LY02_9MICC</name>
<evidence type="ECO:0000313" key="4">
    <source>
        <dbReference type="EMBL" id="PYI67286.1"/>
    </source>
</evidence>
<sequence>MGIIIRQANTADAPALAELAAVTFPLACPPGSTPEDIAAFTAAKLSVNAFASYLNNPAMALFVAEVPAGEADGAGGAFPQGGTRLLAYTLLVDVPPSDADVAAVVGETAAVELSKCYARPDCHGGGTTARIMAASLDWAEARGARQVWLGVNSANMRARRFYEKHGFTVAGNKNFQLGKRVEHDFVMVRPA</sequence>
<dbReference type="SUPFAM" id="SSF55729">
    <property type="entry name" value="Acyl-CoA N-acyltransferases (Nat)"/>
    <property type="match status" value="1"/>
</dbReference>
<feature type="domain" description="N-acetyltransferase" evidence="3">
    <location>
        <begin position="3"/>
        <end position="191"/>
    </location>
</feature>
<evidence type="ECO:0000259" key="3">
    <source>
        <dbReference type="PROSITE" id="PS51186"/>
    </source>
</evidence>
<dbReference type="Pfam" id="PF00583">
    <property type="entry name" value="Acetyltransf_1"/>
    <property type="match status" value="1"/>
</dbReference>
<dbReference type="AlphaFoldDB" id="A0A2V5LY02"/>
<dbReference type="GO" id="GO:0016747">
    <property type="term" value="F:acyltransferase activity, transferring groups other than amino-acyl groups"/>
    <property type="evidence" value="ECO:0007669"/>
    <property type="project" value="InterPro"/>
</dbReference>
<dbReference type="RefSeq" id="WP_110501072.1">
    <property type="nucleotide sequence ID" value="NZ_QJVD01000010.1"/>
</dbReference>
<dbReference type="InterPro" id="IPR000182">
    <property type="entry name" value="GNAT_dom"/>
</dbReference>
<dbReference type="Gene3D" id="3.40.630.30">
    <property type="match status" value="1"/>
</dbReference>
<organism evidence="4 5">
    <name type="scientific">Arthrobacter livingstonensis</name>
    <dbReference type="NCBI Taxonomy" id="670078"/>
    <lineage>
        <taxon>Bacteria</taxon>
        <taxon>Bacillati</taxon>
        <taxon>Actinomycetota</taxon>
        <taxon>Actinomycetes</taxon>
        <taxon>Micrococcales</taxon>
        <taxon>Micrococcaceae</taxon>
        <taxon>Arthrobacter</taxon>
    </lineage>
</organism>